<evidence type="ECO:0000313" key="5">
    <source>
        <dbReference type="Proteomes" id="UP000195321"/>
    </source>
</evidence>
<dbReference type="GO" id="GO:0046872">
    <property type="term" value="F:metal ion binding"/>
    <property type="evidence" value="ECO:0007669"/>
    <property type="project" value="UniProtKB-KW"/>
</dbReference>
<evidence type="ECO:0000256" key="1">
    <source>
        <dbReference type="ARBA" id="ARBA00008635"/>
    </source>
</evidence>
<feature type="binding site" evidence="3">
    <location>
        <position position="140"/>
    </location>
    <ligand>
        <name>a divalent metal cation</name>
        <dbReference type="ChEBI" id="CHEBI:60240"/>
    </ligand>
</feature>
<dbReference type="InterPro" id="IPR034660">
    <property type="entry name" value="DinB/YfiT-like"/>
</dbReference>
<dbReference type="PANTHER" id="PTHR37302">
    <property type="entry name" value="SLR1116 PROTEIN"/>
    <property type="match status" value="1"/>
</dbReference>
<feature type="binding site" evidence="3">
    <location>
        <position position="136"/>
    </location>
    <ligand>
        <name>a divalent metal cation</name>
        <dbReference type="ChEBI" id="CHEBI:60240"/>
    </ligand>
</feature>
<organism evidence="4 5">
    <name type="scientific">Bacillus pseudomycoides</name>
    <dbReference type="NCBI Taxonomy" id="64104"/>
    <lineage>
        <taxon>Bacteria</taxon>
        <taxon>Bacillati</taxon>
        <taxon>Bacillota</taxon>
        <taxon>Bacilli</taxon>
        <taxon>Bacillales</taxon>
        <taxon>Bacillaceae</taxon>
        <taxon>Bacillus</taxon>
        <taxon>Bacillus cereus group</taxon>
    </lineage>
</organism>
<gene>
    <name evidence="4" type="ORF">BW425_26940</name>
</gene>
<evidence type="ECO:0000313" key="4">
    <source>
        <dbReference type="EMBL" id="OUM45874.1"/>
    </source>
</evidence>
<name>A0A1Y3M851_9BACI</name>
<evidence type="ECO:0000256" key="3">
    <source>
        <dbReference type="PIRSR" id="PIRSR607837-1"/>
    </source>
</evidence>
<reference evidence="4 5" key="1">
    <citation type="submission" date="2017-02" db="EMBL/GenBank/DDBJ databases">
        <title>Bacillus pseudomycoides isolate FSL K6-0042.</title>
        <authorList>
            <person name="Kovac J."/>
        </authorList>
    </citation>
    <scope>NUCLEOTIDE SEQUENCE [LARGE SCALE GENOMIC DNA]</scope>
    <source>
        <strain evidence="4 5">FSL K6-0042</strain>
    </source>
</reference>
<dbReference type="Gene3D" id="1.20.120.450">
    <property type="entry name" value="dinb family like domain"/>
    <property type="match status" value="1"/>
</dbReference>
<dbReference type="Proteomes" id="UP000195321">
    <property type="component" value="Unassembled WGS sequence"/>
</dbReference>
<dbReference type="EMBL" id="MWPX01000082">
    <property type="protein sequence ID" value="OUM45874.1"/>
    <property type="molecule type" value="Genomic_DNA"/>
</dbReference>
<sequence>MVNHVENLYNYHVWANQRIIDHLKTLSPEKYQKEMKSVFSSVSKVLSHIYLVDYGWLNILEGQNMNEAMQFSLQLQEKIEKLPIEDLEMEFHTLSTRFKSFLKSQEDIEKRIMLDNPWASLRETSLSEMILHVVNHGTYHRGNISAMLHQLGDSSVMTDYAFYWYSDNVIHQK</sequence>
<evidence type="ECO:0000256" key="2">
    <source>
        <dbReference type="ARBA" id="ARBA00022723"/>
    </source>
</evidence>
<keyword evidence="2 3" id="KW-0479">Metal-binding</keyword>
<dbReference type="AlphaFoldDB" id="A0A1Y3M851"/>
<dbReference type="RefSeq" id="WP_016113562.1">
    <property type="nucleotide sequence ID" value="NZ_CP189809.1"/>
</dbReference>
<comment type="similarity">
    <text evidence="1">Belongs to the DinB family.</text>
</comment>
<feature type="binding site" evidence="3">
    <location>
        <position position="48"/>
    </location>
    <ligand>
        <name>a divalent metal cation</name>
        <dbReference type="ChEBI" id="CHEBI:60240"/>
    </ligand>
</feature>
<proteinExistence type="inferred from homology"/>
<dbReference type="Pfam" id="PF05163">
    <property type="entry name" value="DinB"/>
    <property type="match status" value="1"/>
</dbReference>
<accession>A0A1Y3M851</accession>
<dbReference type="InterPro" id="IPR007837">
    <property type="entry name" value="DinB"/>
</dbReference>
<dbReference type="SUPFAM" id="SSF109854">
    <property type="entry name" value="DinB/YfiT-like putative metalloenzymes"/>
    <property type="match status" value="1"/>
</dbReference>
<comment type="caution">
    <text evidence="4">The sequence shown here is derived from an EMBL/GenBank/DDBJ whole genome shotgun (WGS) entry which is preliminary data.</text>
</comment>
<protein>
    <submittedName>
        <fullName evidence="4">Damage-inducible protein DinB</fullName>
    </submittedName>
</protein>
<dbReference type="PANTHER" id="PTHR37302:SF1">
    <property type="entry name" value="PROTEIN DINB"/>
    <property type="match status" value="1"/>
</dbReference>